<dbReference type="InterPro" id="IPR011993">
    <property type="entry name" value="PH-like_dom_sf"/>
</dbReference>
<dbReference type="Gene3D" id="2.30.29.30">
    <property type="entry name" value="Pleckstrin-homology domain (PH domain)/Phosphotyrosine-binding domain (PTB)"/>
    <property type="match status" value="1"/>
</dbReference>
<dbReference type="EMBL" id="GL349468">
    <property type="protein sequence ID" value="KNC51553.1"/>
    <property type="molecule type" value="Genomic_DNA"/>
</dbReference>
<feature type="region of interest" description="Disordered" evidence="1">
    <location>
        <begin position="740"/>
        <end position="759"/>
    </location>
</feature>
<reference evidence="4 5" key="1">
    <citation type="submission" date="2010-05" db="EMBL/GenBank/DDBJ databases">
        <title>The Genome Sequence of Thecamonas trahens ATCC 50062.</title>
        <authorList>
            <consortium name="The Broad Institute Genome Sequencing Platform"/>
            <person name="Russ C."/>
            <person name="Cuomo C."/>
            <person name="Shea T."/>
            <person name="Young S.K."/>
            <person name="Zeng Q."/>
            <person name="Koehrsen M."/>
            <person name="Haas B."/>
            <person name="Borodovsky M."/>
            <person name="Guigo R."/>
            <person name="Alvarado L."/>
            <person name="Berlin A."/>
            <person name="Bochicchio J."/>
            <person name="Borenstein D."/>
            <person name="Chapman S."/>
            <person name="Chen Z."/>
            <person name="Freedman E."/>
            <person name="Gellesch M."/>
            <person name="Goldberg J."/>
            <person name="Griggs A."/>
            <person name="Gujja S."/>
            <person name="Heilman E."/>
            <person name="Heiman D."/>
            <person name="Hepburn T."/>
            <person name="Howarth C."/>
            <person name="Jen D."/>
            <person name="Larson L."/>
            <person name="Mehta T."/>
            <person name="Park D."/>
            <person name="Pearson M."/>
            <person name="Roberts A."/>
            <person name="Saif S."/>
            <person name="Shenoy N."/>
            <person name="Sisk P."/>
            <person name="Stolte C."/>
            <person name="Sykes S."/>
            <person name="Thomson T."/>
            <person name="Walk T."/>
            <person name="White J."/>
            <person name="Yandava C."/>
            <person name="Burger G."/>
            <person name="Gray M.W."/>
            <person name="Holland P.W.H."/>
            <person name="King N."/>
            <person name="Lang F.B.F."/>
            <person name="Roger A.J."/>
            <person name="Ruiz-Trillo I."/>
            <person name="Lander E."/>
            <person name="Nusbaum C."/>
        </authorList>
    </citation>
    <scope>NUCLEOTIDE SEQUENCE [LARGE SCALE GENOMIC DNA]</scope>
    <source>
        <strain evidence="4 5">ATCC 50062</strain>
    </source>
</reference>
<feature type="compositionally biased region" description="Polar residues" evidence="1">
    <location>
        <begin position="694"/>
        <end position="719"/>
    </location>
</feature>
<dbReference type="RefSeq" id="XP_013755955.1">
    <property type="nucleotide sequence ID" value="XM_013900501.1"/>
</dbReference>
<dbReference type="InterPro" id="IPR023394">
    <property type="entry name" value="Sec7_C_sf"/>
</dbReference>
<dbReference type="SMART" id="SM00222">
    <property type="entry name" value="Sec7"/>
    <property type="match status" value="1"/>
</dbReference>
<dbReference type="Gene3D" id="1.10.220.20">
    <property type="match status" value="1"/>
</dbReference>
<feature type="region of interest" description="Disordered" evidence="1">
    <location>
        <begin position="663"/>
        <end position="721"/>
    </location>
</feature>
<dbReference type="Gene3D" id="1.10.1000.11">
    <property type="entry name" value="Arf Nucleotide-binding Site Opener,domain 2"/>
    <property type="match status" value="1"/>
</dbReference>
<dbReference type="eggNOG" id="KOG0930">
    <property type="taxonomic scope" value="Eukaryota"/>
</dbReference>
<accession>A0A0L0DJT4</accession>
<dbReference type="GO" id="GO:0016192">
    <property type="term" value="P:vesicle-mediated transport"/>
    <property type="evidence" value="ECO:0007669"/>
    <property type="project" value="UniProtKB-ARBA"/>
</dbReference>
<dbReference type="Pfam" id="PF01369">
    <property type="entry name" value="Sec7"/>
    <property type="match status" value="1"/>
</dbReference>
<feature type="domain" description="SEC7" evidence="3">
    <location>
        <begin position="295"/>
        <end position="482"/>
    </location>
</feature>
<feature type="compositionally biased region" description="Polar residues" evidence="1">
    <location>
        <begin position="136"/>
        <end position="147"/>
    </location>
</feature>
<feature type="compositionally biased region" description="Polar residues" evidence="1">
    <location>
        <begin position="70"/>
        <end position="79"/>
    </location>
</feature>
<dbReference type="Proteomes" id="UP000054408">
    <property type="component" value="Unassembled WGS sequence"/>
</dbReference>
<proteinExistence type="predicted"/>
<dbReference type="GO" id="GO:0005737">
    <property type="term" value="C:cytoplasm"/>
    <property type="evidence" value="ECO:0007669"/>
    <property type="project" value="UniProtKB-ARBA"/>
</dbReference>
<evidence type="ECO:0000313" key="4">
    <source>
        <dbReference type="EMBL" id="KNC51553.1"/>
    </source>
</evidence>
<evidence type="ECO:0000313" key="5">
    <source>
        <dbReference type="Proteomes" id="UP000054408"/>
    </source>
</evidence>
<dbReference type="OrthoDB" id="430364at2759"/>
<dbReference type="GeneID" id="25566369"/>
<dbReference type="FunFam" id="1.10.1000.11:FF:000002">
    <property type="entry name" value="Cytohesin 1"/>
    <property type="match status" value="1"/>
</dbReference>
<dbReference type="Pfam" id="PF00169">
    <property type="entry name" value="PH"/>
    <property type="match status" value="1"/>
</dbReference>
<evidence type="ECO:0000259" key="2">
    <source>
        <dbReference type="PROSITE" id="PS50003"/>
    </source>
</evidence>
<gene>
    <name evidence="4" type="ORF">AMSG_07453</name>
</gene>
<dbReference type="AlphaFoldDB" id="A0A0L0DJT4"/>
<dbReference type="InterPro" id="IPR000904">
    <property type="entry name" value="Sec7_dom"/>
</dbReference>
<name>A0A0L0DJT4_THETB</name>
<dbReference type="InterPro" id="IPR035999">
    <property type="entry name" value="Sec7_dom_sf"/>
</dbReference>
<feature type="domain" description="PH" evidence="2">
    <location>
        <begin position="497"/>
        <end position="613"/>
    </location>
</feature>
<dbReference type="CDD" id="cd00171">
    <property type="entry name" value="Sec7"/>
    <property type="match status" value="1"/>
</dbReference>
<dbReference type="PANTHER" id="PTHR10663:SF388">
    <property type="entry name" value="GOLGI-SPECIFIC BREFELDIN A-RESISTANCE GUANINE NUCLEOTIDE EXCHANGE FACTOR 1"/>
    <property type="match status" value="1"/>
</dbReference>
<dbReference type="PROSITE" id="PS50190">
    <property type="entry name" value="SEC7"/>
    <property type="match status" value="1"/>
</dbReference>
<feature type="compositionally biased region" description="Gly residues" evidence="1">
    <location>
        <begin position="1"/>
        <end position="15"/>
    </location>
</feature>
<evidence type="ECO:0008006" key="6">
    <source>
        <dbReference type="Google" id="ProtNLM"/>
    </source>
</evidence>
<dbReference type="SUPFAM" id="SSF48425">
    <property type="entry name" value="Sec7 domain"/>
    <property type="match status" value="1"/>
</dbReference>
<dbReference type="PANTHER" id="PTHR10663">
    <property type="entry name" value="GUANYL-NUCLEOTIDE EXCHANGE FACTOR"/>
    <property type="match status" value="1"/>
</dbReference>
<dbReference type="SUPFAM" id="SSF50729">
    <property type="entry name" value="PH domain-like"/>
    <property type="match status" value="1"/>
</dbReference>
<feature type="compositionally biased region" description="Low complexity" evidence="1">
    <location>
        <begin position="111"/>
        <end position="126"/>
    </location>
</feature>
<organism evidence="4 5">
    <name type="scientific">Thecamonas trahens ATCC 50062</name>
    <dbReference type="NCBI Taxonomy" id="461836"/>
    <lineage>
        <taxon>Eukaryota</taxon>
        <taxon>Apusozoa</taxon>
        <taxon>Apusomonadida</taxon>
        <taxon>Apusomonadidae</taxon>
        <taxon>Thecamonas</taxon>
    </lineage>
</organism>
<protein>
    <recommendedName>
        <fullName evidence="6">Cytohesin-2</fullName>
    </recommendedName>
</protein>
<feature type="region of interest" description="Disordered" evidence="1">
    <location>
        <begin position="1"/>
        <end position="177"/>
    </location>
</feature>
<feature type="compositionally biased region" description="Polar residues" evidence="1">
    <location>
        <begin position="746"/>
        <end position="759"/>
    </location>
</feature>
<dbReference type="InterPro" id="IPR001849">
    <property type="entry name" value="PH_domain"/>
</dbReference>
<dbReference type="PROSITE" id="PS50003">
    <property type="entry name" value="PH_DOMAIN"/>
    <property type="match status" value="1"/>
</dbReference>
<evidence type="ECO:0000259" key="3">
    <source>
        <dbReference type="PROSITE" id="PS50190"/>
    </source>
</evidence>
<dbReference type="SMART" id="SM00233">
    <property type="entry name" value="PH"/>
    <property type="match status" value="1"/>
</dbReference>
<keyword evidence="5" id="KW-1185">Reference proteome</keyword>
<dbReference type="GO" id="GO:0012505">
    <property type="term" value="C:endomembrane system"/>
    <property type="evidence" value="ECO:0007669"/>
    <property type="project" value="UniProtKB-ARBA"/>
</dbReference>
<evidence type="ECO:0000256" key="1">
    <source>
        <dbReference type="SAM" id="MobiDB-lite"/>
    </source>
</evidence>
<dbReference type="STRING" id="461836.A0A0L0DJT4"/>
<sequence length="772" mass="83056">MSDTGSGGGGGGQGLEGMLQAGNDTGCLSHSGDPDGHVDNDEQAGSKGAGDPSQSDRDSLQVLAADGELETTSETNETYGTAEEADDEPGAGKAVAADAETEVEAHSEPDAQAAETEAEASSPPQADGNDLLDNAQCGSPETPTSPSIPMRLSPGSPSGRRGRKQRGGGSRSRSAAELDKAMMIAAAEDLSEEMDRALEWADDEDEAVASSIYRWFGEGQAEVARVRQLERNKSRATFGKLEAAFGDAQDVVHALLCGPLARSFRVDVMVSVDSFEDYVEFLEVEDQADVFATDRLSTAEKMARKLAVGVKKFNIKPRDGLAFLQDAGLVGTEPGEVAAFLLATEGLYKSSIGAYLGEPHAFNRQVLDAFASSFSFDDLRLDEAMRAFLATFRLPGEAQKIDRIMETFAAQYHKFQPKLFASPDTAYVLAFALIMLNTDAHNPGVKNKMTLEQFFATTRGIDNGQDIEPDLLEALYHSIKTNEINLKPDGPATPFDSPDFRGELKKRGAGRLKKWNSRFFLLSGSCLYYFGSAAEAEADGPPRGILPLENVSVVDMATKHKTQFALVAAEGATLKMAKLKGSSNLKGEKQLVLRAPNEDIKREWMAALESHIHKNAFYGLMRQKKTELESEVAAEGGTSQAAAAVLERRQNETRSNLARVKNHLKRRQSHSLEEMILSSSSSSRRPMTRAGRTRASSISKTRPSSLTPLSRRGASTSALTVVRSPPHISAAEMALESIGSELPSPSDLQGLSSANMSSPDLTQHTMLYTCEA</sequence>
<dbReference type="GO" id="GO:0005085">
    <property type="term" value="F:guanyl-nucleotide exchange factor activity"/>
    <property type="evidence" value="ECO:0007669"/>
    <property type="project" value="InterPro"/>
</dbReference>
<dbReference type="GO" id="GO:0032012">
    <property type="term" value="P:regulation of ARF protein signal transduction"/>
    <property type="evidence" value="ECO:0007669"/>
    <property type="project" value="InterPro"/>
</dbReference>